<accession>A0A239NK58</accession>
<dbReference type="InterPro" id="IPR011701">
    <property type="entry name" value="MFS"/>
</dbReference>
<evidence type="ECO:0000256" key="4">
    <source>
        <dbReference type="ARBA" id="ARBA00023136"/>
    </source>
</evidence>
<evidence type="ECO:0000313" key="10">
    <source>
        <dbReference type="Proteomes" id="UP000199693"/>
    </source>
</evidence>
<dbReference type="RefSeq" id="WP_089394769.1">
    <property type="nucleotide sequence ID" value="NZ_FNEC01000053.1"/>
</dbReference>
<feature type="transmembrane region" description="Helical" evidence="5">
    <location>
        <begin position="153"/>
        <end position="177"/>
    </location>
</feature>
<keyword evidence="3 5" id="KW-1133">Transmembrane helix</keyword>
<feature type="transmembrane region" description="Helical" evidence="5">
    <location>
        <begin position="387"/>
        <end position="410"/>
    </location>
</feature>
<evidence type="ECO:0000256" key="3">
    <source>
        <dbReference type="ARBA" id="ARBA00022989"/>
    </source>
</evidence>
<dbReference type="PANTHER" id="PTHR23508:SF10">
    <property type="entry name" value="CARBOXYLIC ACID TRANSPORTER PROTEIN HOMOLOG"/>
    <property type="match status" value="1"/>
</dbReference>
<feature type="transmembrane region" description="Helical" evidence="5">
    <location>
        <begin position="352"/>
        <end position="375"/>
    </location>
</feature>
<feature type="transmembrane region" description="Helical" evidence="5">
    <location>
        <begin position="261"/>
        <end position="281"/>
    </location>
</feature>
<reference evidence="8 9" key="2">
    <citation type="submission" date="2017-06" db="EMBL/GenBank/DDBJ databases">
        <authorList>
            <person name="Varghese N."/>
            <person name="Submissions S."/>
        </authorList>
    </citation>
    <scope>NUCLEOTIDE SEQUENCE [LARGE SCALE GENOMIC DNA]</scope>
    <source>
        <strain evidence="8 9">RLD-1</strain>
    </source>
</reference>
<evidence type="ECO:0000256" key="5">
    <source>
        <dbReference type="SAM" id="Phobius"/>
    </source>
</evidence>
<dbReference type="GO" id="GO:0046943">
    <property type="term" value="F:carboxylic acid transmembrane transporter activity"/>
    <property type="evidence" value="ECO:0007669"/>
    <property type="project" value="TreeGrafter"/>
</dbReference>
<reference evidence="7 10" key="1">
    <citation type="submission" date="2016-10" db="EMBL/GenBank/DDBJ databases">
        <authorList>
            <person name="de Groot N.N."/>
        </authorList>
    </citation>
    <scope>NUCLEOTIDE SEQUENCE [LARGE SCALE GENOMIC DNA]</scope>
    <source>
        <strain evidence="7 10">CCM 7361</strain>
    </source>
</reference>
<feature type="transmembrane region" description="Helical" evidence="5">
    <location>
        <begin position="416"/>
        <end position="436"/>
    </location>
</feature>
<dbReference type="InterPro" id="IPR005829">
    <property type="entry name" value="Sugar_transporter_CS"/>
</dbReference>
<protein>
    <submittedName>
        <fullName evidence="7">MFS transporter, AAHS family, 4-hydroxybenzoate transporter</fullName>
    </submittedName>
</protein>
<dbReference type="PROSITE" id="PS50850">
    <property type="entry name" value="MFS"/>
    <property type="match status" value="1"/>
</dbReference>
<proteinExistence type="predicted"/>
<dbReference type="SUPFAM" id="SSF103473">
    <property type="entry name" value="MFS general substrate transporter"/>
    <property type="match status" value="1"/>
</dbReference>
<dbReference type="Gene3D" id="1.20.1250.20">
    <property type="entry name" value="MFS general substrate transporter like domains"/>
    <property type="match status" value="1"/>
</dbReference>
<evidence type="ECO:0000256" key="2">
    <source>
        <dbReference type="ARBA" id="ARBA00022692"/>
    </source>
</evidence>
<evidence type="ECO:0000313" key="7">
    <source>
        <dbReference type="EMBL" id="SDK81894.1"/>
    </source>
</evidence>
<keyword evidence="2 5" id="KW-0812">Transmembrane</keyword>
<dbReference type="InterPro" id="IPR036259">
    <property type="entry name" value="MFS_trans_sf"/>
</dbReference>
<comment type="subcellular location">
    <subcellularLocation>
        <location evidence="1">Membrane</location>
        <topology evidence="1">Multi-pass membrane protein</topology>
    </subcellularLocation>
</comment>
<dbReference type="CDD" id="cd17365">
    <property type="entry name" value="MFS_PcaK_like"/>
    <property type="match status" value="1"/>
</dbReference>
<keyword evidence="4 5" id="KW-0472">Membrane</keyword>
<feature type="transmembrane region" description="Helical" evidence="5">
    <location>
        <begin position="183"/>
        <end position="204"/>
    </location>
</feature>
<feature type="domain" description="Major facilitator superfamily (MFS) profile" evidence="6">
    <location>
        <begin position="30"/>
        <end position="442"/>
    </location>
</feature>
<evidence type="ECO:0000256" key="1">
    <source>
        <dbReference type="ARBA" id="ARBA00004141"/>
    </source>
</evidence>
<dbReference type="Proteomes" id="UP000199693">
    <property type="component" value="Unassembled WGS sequence"/>
</dbReference>
<organism evidence="7 10">
    <name type="scientific">Pseudomonas delhiensis</name>
    <dbReference type="NCBI Taxonomy" id="366289"/>
    <lineage>
        <taxon>Bacteria</taxon>
        <taxon>Pseudomonadati</taxon>
        <taxon>Pseudomonadota</taxon>
        <taxon>Gammaproteobacteria</taxon>
        <taxon>Pseudomonadales</taxon>
        <taxon>Pseudomonadaceae</taxon>
        <taxon>Pseudomonas</taxon>
    </lineage>
</organism>
<dbReference type="Proteomes" id="UP000198309">
    <property type="component" value="Unassembled WGS sequence"/>
</dbReference>
<name>A0A239NK58_9PSED</name>
<feature type="transmembrane region" description="Helical" evidence="5">
    <location>
        <begin position="28"/>
        <end position="52"/>
    </location>
</feature>
<feature type="transmembrane region" description="Helical" evidence="5">
    <location>
        <begin position="301"/>
        <end position="320"/>
    </location>
</feature>
<dbReference type="PROSITE" id="PS00216">
    <property type="entry name" value="SUGAR_TRANSPORT_1"/>
    <property type="match status" value="1"/>
</dbReference>
<evidence type="ECO:0000313" key="9">
    <source>
        <dbReference type="Proteomes" id="UP000198309"/>
    </source>
</evidence>
<feature type="transmembrane region" description="Helical" evidence="5">
    <location>
        <begin position="121"/>
        <end position="146"/>
    </location>
</feature>
<dbReference type="InterPro" id="IPR020846">
    <property type="entry name" value="MFS_dom"/>
</dbReference>
<dbReference type="PANTHER" id="PTHR23508">
    <property type="entry name" value="CARBOXYLIC ACID TRANSPORTER PROTEIN HOMOLOG"/>
    <property type="match status" value="1"/>
</dbReference>
<dbReference type="PROSITE" id="PS00217">
    <property type="entry name" value="SUGAR_TRANSPORT_2"/>
    <property type="match status" value="1"/>
</dbReference>
<keyword evidence="9" id="KW-1185">Reference proteome</keyword>
<sequence>MLKQNPGGMETVDVKDWIDSRPISPYQWLILSLCFLIVLFDGFDVAVMGFIAPSLMQEWGLSRAAFGPVMSAGMIGLAIGALTAGPYADRLGRKKVLLIAVTGFSLLSLACAFARSPYELAILRLLTGVALGAAMPNSTTLLAEYLPERSRSLLITIMFTGFNMGSGLGGFLAAWLIPHHGWQAVLLAGGLLPLALLPFLLWLLPESARFMAAHKAPAEQIAAALAKLGGRFAAGTRFTVSEPPVQHKAPVRLLFTERYRLGTLALWATYFMGLLVIYLTMGWLPTLLRDGGLSIERAATITGLFQIGGTVGAIVVGWIMDRRNPNRVIAIAYALGGLCIVSLGALSLESSLLVVGVAAAGFCMSGAQTGLNAFAPGYYPTEFRATGVSWMLGIGRFGAIFGSLVGGAVLSLGLGLPLLFTFLGLPAFAAALAILANGHARRRASQALATQ</sequence>
<dbReference type="EMBL" id="FNEC01000053">
    <property type="protein sequence ID" value="SDK81894.1"/>
    <property type="molecule type" value="Genomic_DNA"/>
</dbReference>
<gene>
    <name evidence="7" type="ORF">SAMN05216189_105317</name>
    <name evidence="8" type="ORF">SAMN06295949_1503</name>
</gene>
<feature type="transmembrane region" description="Helical" evidence="5">
    <location>
        <begin position="96"/>
        <end position="115"/>
    </location>
</feature>
<feature type="transmembrane region" description="Helical" evidence="5">
    <location>
        <begin position="327"/>
        <end position="346"/>
    </location>
</feature>
<dbReference type="Pfam" id="PF07690">
    <property type="entry name" value="MFS_1"/>
    <property type="match status" value="1"/>
</dbReference>
<dbReference type="GO" id="GO:0005886">
    <property type="term" value="C:plasma membrane"/>
    <property type="evidence" value="ECO:0007669"/>
    <property type="project" value="TreeGrafter"/>
</dbReference>
<evidence type="ECO:0000259" key="6">
    <source>
        <dbReference type="PROSITE" id="PS50850"/>
    </source>
</evidence>
<dbReference type="EMBL" id="FZPC01000050">
    <property type="protein sequence ID" value="SNT54982.1"/>
    <property type="molecule type" value="Genomic_DNA"/>
</dbReference>
<evidence type="ECO:0000313" key="8">
    <source>
        <dbReference type="EMBL" id="SNT54982.1"/>
    </source>
</evidence>
<feature type="transmembrane region" description="Helical" evidence="5">
    <location>
        <begin position="64"/>
        <end position="84"/>
    </location>
</feature>
<dbReference type="AlphaFoldDB" id="A0A239NK58"/>